<evidence type="ECO:0000259" key="4">
    <source>
        <dbReference type="PROSITE" id="PS50013"/>
    </source>
</evidence>
<dbReference type="Pfam" id="PF00385">
    <property type="entry name" value="Chromo"/>
    <property type="match status" value="1"/>
</dbReference>
<dbReference type="EMBL" id="CM032184">
    <property type="protein sequence ID" value="KAG7093530.1"/>
    <property type="molecule type" value="Genomic_DNA"/>
</dbReference>
<feature type="domain" description="Chromo" evidence="4">
    <location>
        <begin position="44"/>
        <end position="104"/>
    </location>
</feature>
<feature type="region of interest" description="Disordered" evidence="3">
    <location>
        <begin position="1"/>
        <end position="41"/>
    </location>
</feature>
<dbReference type="OrthoDB" id="433924at2759"/>
<dbReference type="AlphaFoldDB" id="A0A9P7UTS9"/>
<dbReference type="Pfam" id="PF01393">
    <property type="entry name" value="Chromo_shadow"/>
    <property type="match status" value="1"/>
</dbReference>
<feature type="compositionally biased region" description="Basic and acidic residues" evidence="3">
    <location>
        <begin position="12"/>
        <end position="31"/>
    </location>
</feature>
<evidence type="ECO:0000313" key="6">
    <source>
        <dbReference type="Proteomes" id="UP001049176"/>
    </source>
</evidence>
<comment type="subcellular location">
    <subcellularLocation>
        <location evidence="1">Nucleus</location>
    </subcellularLocation>
</comment>
<dbReference type="RefSeq" id="XP_043010000.1">
    <property type="nucleotide sequence ID" value="XM_043151918.1"/>
</dbReference>
<keyword evidence="2" id="KW-0539">Nucleus</keyword>
<dbReference type="SUPFAM" id="SSF54160">
    <property type="entry name" value="Chromo domain-like"/>
    <property type="match status" value="2"/>
</dbReference>
<evidence type="ECO:0000256" key="1">
    <source>
        <dbReference type="ARBA" id="ARBA00004123"/>
    </source>
</evidence>
<dbReference type="InterPro" id="IPR051219">
    <property type="entry name" value="Heterochromatin_chromo-domain"/>
</dbReference>
<dbReference type="InterPro" id="IPR016197">
    <property type="entry name" value="Chromo-like_dom_sf"/>
</dbReference>
<dbReference type="Proteomes" id="UP001049176">
    <property type="component" value="Chromosome 4"/>
</dbReference>
<dbReference type="InterPro" id="IPR000953">
    <property type="entry name" value="Chromo/chromo_shadow_dom"/>
</dbReference>
<dbReference type="SMART" id="SM00300">
    <property type="entry name" value="ChSh"/>
    <property type="match status" value="1"/>
</dbReference>
<dbReference type="GeneID" id="66076278"/>
<name>A0A9P7UTS9_9AGAR</name>
<protein>
    <recommendedName>
        <fullName evidence="4">Chromo domain-containing protein</fullName>
    </recommendedName>
</protein>
<proteinExistence type="predicted"/>
<evidence type="ECO:0000313" key="5">
    <source>
        <dbReference type="EMBL" id="KAG7093530.1"/>
    </source>
</evidence>
<dbReference type="PANTHER" id="PTHR22812">
    <property type="entry name" value="CHROMOBOX PROTEIN"/>
    <property type="match status" value="1"/>
</dbReference>
<feature type="region of interest" description="Disordered" evidence="3">
    <location>
        <begin position="96"/>
        <end position="168"/>
    </location>
</feature>
<dbReference type="SMART" id="SM00298">
    <property type="entry name" value="CHROMO"/>
    <property type="match status" value="1"/>
</dbReference>
<feature type="compositionally biased region" description="Basic and acidic residues" evidence="3">
    <location>
        <begin position="131"/>
        <end position="144"/>
    </location>
</feature>
<dbReference type="PROSITE" id="PS50013">
    <property type="entry name" value="CHROMO_2"/>
    <property type="match status" value="1"/>
</dbReference>
<gene>
    <name evidence="5" type="ORF">E1B28_007202</name>
</gene>
<evidence type="ECO:0000256" key="3">
    <source>
        <dbReference type="SAM" id="MobiDB-lite"/>
    </source>
</evidence>
<evidence type="ECO:0000256" key="2">
    <source>
        <dbReference type="ARBA" id="ARBA00023242"/>
    </source>
</evidence>
<sequence length="253" mass="28679">MAAASVVSDSDAPERSSAKEKNQKGKEKNEESEGGEEEEAVEEYEIEAILAHKRVGKKIKYHIKWKGYEGPDATTWEPEEATDNAKELIEEYWRKYKSGRKSTENGSVSRKGRKSTAAESPAISTTRKRSRNAEDSSDEKELAAKRHKETRAGTSSVEPDENESTGTKIVDGEYMKKYTSLSSWEQLVAEIDTVERDAKDSSKLSVYFRLTKKAGGERVRLGSSTCNQKFPQKMIKFYEKNLRWKETEVEEEA</sequence>
<reference evidence="5" key="1">
    <citation type="journal article" date="2021" name="Genome Biol. Evol.">
        <title>The assembled and annotated genome of the fairy-ring fungus Marasmius oreades.</title>
        <authorList>
            <person name="Hiltunen M."/>
            <person name="Ament-Velasquez S.L."/>
            <person name="Johannesson H."/>
        </authorList>
    </citation>
    <scope>NUCLEOTIDE SEQUENCE</scope>
    <source>
        <strain evidence="5">03SP1</strain>
    </source>
</reference>
<dbReference type="GO" id="GO:0005634">
    <property type="term" value="C:nucleus"/>
    <property type="evidence" value="ECO:0007669"/>
    <property type="project" value="UniProtKB-SubCell"/>
</dbReference>
<accession>A0A9P7UTS9</accession>
<feature type="compositionally biased region" description="Acidic residues" evidence="3">
    <location>
        <begin position="32"/>
        <end position="41"/>
    </location>
</feature>
<dbReference type="InterPro" id="IPR008251">
    <property type="entry name" value="Chromo_shadow_dom"/>
</dbReference>
<dbReference type="InterPro" id="IPR023780">
    <property type="entry name" value="Chromo_domain"/>
</dbReference>
<dbReference type="GO" id="GO:0006338">
    <property type="term" value="P:chromatin remodeling"/>
    <property type="evidence" value="ECO:0007669"/>
    <property type="project" value="UniProtKB-ARBA"/>
</dbReference>
<dbReference type="KEGG" id="more:E1B28_007202"/>
<dbReference type="CDD" id="cd00024">
    <property type="entry name" value="CD_CSD"/>
    <property type="match status" value="1"/>
</dbReference>
<feature type="compositionally biased region" description="Low complexity" evidence="3">
    <location>
        <begin position="1"/>
        <end position="10"/>
    </location>
</feature>
<organism evidence="5 6">
    <name type="scientific">Marasmius oreades</name>
    <name type="common">fairy-ring Marasmius</name>
    <dbReference type="NCBI Taxonomy" id="181124"/>
    <lineage>
        <taxon>Eukaryota</taxon>
        <taxon>Fungi</taxon>
        <taxon>Dikarya</taxon>
        <taxon>Basidiomycota</taxon>
        <taxon>Agaricomycotina</taxon>
        <taxon>Agaricomycetes</taxon>
        <taxon>Agaricomycetidae</taxon>
        <taxon>Agaricales</taxon>
        <taxon>Marasmiineae</taxon>
        <taxon>Marasmiaceae</taxon>
        <taxon>Marasmius</taxon>
    </lineage>
</organism>
<comment type="caution">
    <text evidence="5">The sequence shown here is derived from an EMBL/GenBank/DDBJ whole genome shotgun (WGS) entry which is preliminary data.</text>
</comment>
<keyword evidence="6" id="KW-1185">Reference proteome</keyword>
<dbReference type="Gene3D" id="2.40.50.40">
    <property type="match status" value="2"/>
</dbReference>